<dbReference type="Gene3D" id="2.40.50.100">
    <property type="match status" value="1"/>
</dbReference>
<dbReference type="FunFam" id="3.40.50.300:FF:000042">
    <property type="entry name" value="Maltose/maltodextrin ABC transporter, ATP-binding protein"/>
    <property type="match status" value="1"/>
</dbReference>
<dbReference type="PANTHER" id="PTHR43875">
    <property type="entry name" value="MALTODEXTRIN IMPORT ATP-BINDING PROTEIN MSMX"/>
    <property type="match status" value="1"/>
</dbReference>
<dbReference type="OrthoDB" id="9802264at2"/>
<dbReference type="GO" id="GO:0005524">
    <property type="term" value="F:ATP binding"/>
    <property type="evidence" value="ECO:0007669"/>
    <property type="project" value="UniProtKB-KW"/>
</dbReference>
<dbReference type="SUPFAM" id="SSF52540">
    <property type="entry name" value="P-loop containing nucleoside triphosphate hydrolases"/>
    <property type="match status" value="1"/>
</dbReference>
<keyword evidence="1" id="KW-0813">Transport</keyword>
<dbReference type="Gene3D" id="3.40.50.300">
    <property type="entry name" value="P-loop containing nucleotide triphosphate hydrolases"/>
    <property type="match status" value="1"/>
</dbReference>
<evidence type="ECO:0000256" key="6">
    <source>
        <dbReference type="ARBA" id="ARBA00023136"/>
    </source>
</evidence>
<evidence type="ECO:0000256" key="3">
    <source>
        <dbReference type="ARBA" id="ARBA00022741"/>
    </source>
</evidence>
<dbReference type="InterPro" id="IPR003593">
    <property type="entry name" value="AAA+_ATPase"/>
</dbReference>
<dbReference type="InterPro" id="IPR015855">
    <property type="entry name" value="ABC_transpr_MalK-like"/>
</dbReference>
<dbReference type="RefSeq" id="WP_069979362.1">
    <property type="nucleotide sequence ID" value="NZ_CP017269.1"/>
</dbReference>
<gene>
    <name evidence="8" type="ORF">Gferi_19260</name>
</gene>
<evidence type="ECO:0000256" key="1">
    <source>
        <dbReference type="ARBA" id="ARBA00022448"/>
    </source>
</evidence>
<dbReference type="PROSITE" id="PS50893">
    <property type="entry name" value="ABC_TRANSPORTER_2"/>
    <property type="match status" value="1"/>
</dbReference>
<dbReference type="Proteomes" id="UP000095743">
    <property type="component" value="Chromosome"/>
</dbReference>
<dbReference type="InterPro" id="IPR003439">
    <property type="entry name" value="ABC_transporter-like_ATP-bd"/>
</dbReference>
<dbReference type="GO" id="GO:0055052">
    <property type="term" value="C:ATP-binding cassette (ABC) transporter complex, substrate-binding subunit-containing"/>
    <property type="evidence" value="ECO:0007669"/>
    <property type="project" value="TreeGrafter"/>
</dbReference>
<dbReference type="GO" id="GO:0008643">
    <property type="term" value="P:carbohydrate transport"/>
    <property type="evidence" value="ECO:0007669"/>
    <property type="project" value="InterPro"/>
</dbReference>
<dbReference type="InterPro" id="IPR017871">
    <property type="entry name" value="ABC_transporter-like_CS"/>
</dbReference>
<evidence type="ECO:0000256" key="2">
    <source>
        <dbReference type="ARBA" id="ARBA00022475"/>
    </source>
</evidence>
<dbReference type="InterPro" id="IPR013611">
    <property type="entry name" value="Transp-assoc_OB_typ2"/>
</dbReference>
<dbReference type="Gene3D" id="2.40.50.140">
    <property type="entry name" value="Nucleic acid-binding proteins"/>
    <property type="match status" value="1"/>
</dbReference>
<reference evidence="8 9" key="1">
    <citation type="submission" date="2016-09" db="EMBL/GenBank/DDBJ databases">
        <title>Genomic analysis reveals versatility of anaerobic energy metabolism of Geosporobacter ferrireducens IRF9 of phylum Firmicutes.</title>
        <authorList>
            <person name="Kim S.-J."/>
        </authorList>
    </citation>
    <scope>NUCLEOTIDE SEQUENCE [LARGE SCALE GENOMIC DNA]</scope>
    <source>
        <strain evidence="8 9">IRF9</strain>
    </source>
</reference>
<evidence type="ECO:0000256" key="5">
    <source>
        <dbReference type="ARBA" id="ARBA00022967"/>
    </source>
</evidence>
<dbReference type="PROSITE" id="PS00211">
    <property type="entry name" value="ABC_TRANSPORTER_1"/>
    <property type="match status" value="1"/>
</dbReference>
<dbReference type="SUPFAM" id="SSF50331">
    <property type="entry name" value="MOP-like"/>
    <property type="match status" value="1"/>
</dbReference>
<keyword evidence="2" id="KW-1003">Cell membrane</keyword>
<accession>A0A1D8GKQ1</accession>
<dbReference type="InterPro" id="IPR027417">
    <property type="entry name" value="P-loop_NTPase"/>
</dbReference>
<name>A0A1D8GKQ1_9FIRM</name>
<dbReference type="STRING" id="1424294.Gferi_19260"/>
<keyword evidence="9" id="KW-1185">Reference proteome</keyword>
<feature type="domain" description="ABC transporter" evidence="7">
    <location>
        <begin position="4"/>
        <end position="234"/>
    </location>
</feature>
<evidence type="ECO:0000256" key="4">
    <source>
        <dbReference type="ARBA" id="ARBA00022840"/>
    </source>
</evidence>
<protein>
    <submittedName>
        <fullName evidence="8">Sugar ABC transporter ATP-binding protein</fullName>
    </submittedName>
</protein>
<evidence type="ECO:0000259" key="7">
    <source>
        <dbReference type="PROSITE" id="PS50893"/>
    </source>
</evidence>
<proteinExistence type="predicted"/>
<dbReference type="SMART" id="SM00382">
    <property type="entry name" value="AAA"/>
    <property type="match status" value="1"/>
</dbReference>
<dbReference type="EMBL" id="CP017269">
    <property type="protein sequence ID" value="AOT71479.1"/>
    <property type="molecule type" value="Genomic_DNA"/>
</dbReference>
<evidence type="ECO:0000313" key="9">
    <source>
        <dbReference type="Proteomes" id="UP000095743"/>
    </source>
</evidence>
<dbReference type="Pfam" id="PF08402">
    <property type="entry name" value="TOBE_2"/>
    <property type="match status" value="1"/>
</dbReference>
<evidence type="ECO:0000313" key="8">
    <source>
        <dbReference type="EMBL" id="AOT71479.1"/>
    </source>
</evidence>
<dbReference type="InterPro" id="IPR047641">
    <property type="entry name" value="ABC_transpr_MalK/UgpC-like"/>
</dbReference>
<dbReference type="KEGG" id="gfe:Gferi_19260"/>
<dbReference type="GO" id="GO:0016887">
    <property type="term" value="F:ATP hydrolysis activity"/>
    <property type="evidence" value="ECO:0007669"/>
    <property type="project" value="InterPro"/>
</dbReference>
<dbReference type="Pfam" id="PF00005">
    <property type="entry name" value="ABC_tran"/>
    <property type="match status" value="1"/>
</dbReference>
<dbReference type="InterPro" id="IPR012340">
    <property type="entry name" value="NA-bd_OB-fold"/>
</dbReference>
<keyword evidence="6" id="KW-0472">Membrane</keyword>
<organism evidence="8 9">
    <name type="scientific">Geosporobacter ferrireducens</name>
    <dbReference type="NCBI Taxonomy" id="1424294"/>
    <lineage>
        <taxon>Bacteria</taxon>
        <taxon>Bacillati</taxon>
        <taxon>Bacillota</taxon>
        <taxon>Clostridia</taxon>
        <taxon>Peptostreptococcales</taxon>
        <taxon>Thermotaleaceae</taxon>
        <taxon>Geosporobacter</taxon>
    </lineage>
</organism>
<keyword evidence="5" id="KW-1278">Translocase</keyword>
<dbReference type="GO" id="GO:0140359">
    <property type="term" value="F:ABC-type transporter activity"/>
    <property type="evidence" value="ECO:0007669"/>
    <property type="project" value="InterPro"/>
</dbReference>
<keyword evidence="4 8" id="KW-0067">ATP-binding</keyword>
<dbReference type="PANTHER" id="PTHR43875:SF15">
    <property type="entry name" value="TREHALOSE IMPORT ATP-BINDING PROTEIN SUGC"/>
    <property type="match status" value="1"/>
</dbReference>
<keyword evidence="3" id="KW-0547">Nucleotide-binding</keyword>
<sequence>MKEIVFENVCKHYGKNLVVNHLNLTIRAGERLILLGPSGCGKSTTLRIISGLENISSGKLYMGGKCVNDVPSGDRNIAMVFQNYALFPHMTVEENITYGLKVHKVPKGDIEERLKSALQMLRLEGLEKRKPKELSGGQRQRVALARAVVKRSDFFLLDEPLSNLDAQLRGHARKELVKIHEMYRQTFVYVTHDQVEAMTIGDRVALMNKGVLQMVDTPDNVYNRPANVFTAKFIGAPAANVLDADYWENGLIVGKQKLLLPEMWIEQVKKSRSNEFAFGIRPEHIQLSKAPIANAFKGRVKYIENYGNRFGIYFEIEGNEIIAMADENDLSANDTVYFQPDFAKIHLFDRSTTNSIGYPKELIG</sequence>
<dbReference type="CDD" id="cd03301">
    <property type="entry name" value="ABC_MalK_N"/>
    <property type="match status" value="1"/>
</dbReference>
<dbReference type="InterPro" id="IPR008995">
    <property type="entry name" value="Mo/tungstate-bd_C_term_dom"/>
</dbReference>
<dbReference type="AlphaFoldDB" id="A0A1D8GKQ1"/>